<keyword evidence="5" id="KW-1185">Reference proteome</keyword>
<comment type="caution">
    <text evidence="4">The sequence shown here is derived from an EMBL/GenBank/DDBJ whole genome shotgun (WGS) entry which is preliminary data.</text>
</comment>
<dbReference type="Gene3D" id="3.40.50.620">
    <property type="entry name" value="HUPs"/>
    <property type="match status" value="1"/>
</dbReference>
<evidence type="ECO:0000313" key="4">
    <source>
        <dbReference type="EMBL" id="MBE0370104.1"/>
    </source>
</evidence>
<evidence type="ECO:0000256" key="2">
    <source>
        <dbReference type="ARBA" id="ARBA00012737"/>
    </source>
</evidence>
<evidence type="ECO:0000313" key="5">
    <source>
        <dbReference type="Proteomes" id="UP000615755"/>
    </source>
</evidence>
<evidence type="ECO:0000256" key="1">
    <source>
        <dbReference type="ARBA" id="ARBA00005187"/>
    </source>
</evidence>
<dbReference type="Proteomes" id="UP000615755">
    <property type="component" value="Unassembled WGS sequence"/>
</dbReference>
<protein>
    <recommendedName>
        <fullName evidence="2">asparagine synthase (glutamine-hydrolyzing)</fullName>
        <ecNumber evidence="2">6.3.5.4</ecNumber>
    </recommendedName>
</protein>
<name>A0ABR9EGP1_9GAMM</name>
<dbReference type="SUPFAM" id="SSF52402">
    <property type="entry name" value="Adenine nucleotide alpha hydrolases-like"/>
    <property type="match status" value="1"/>
</dbReference>
<dbReference type="RefSeq" id="WP_192509274.1">
    <property type="nucleotide sequence ID" value="NZ_AQGV01000015.1"/>
</dbReference>
<dbReference type="PANTHER" id="PTHR43284">
    <property type="entry name" value="ASPARAGINE SYNTHETASE (GLUTAMINE-HYDROLYZING)"/>
    <property type="match status" value="1"/>
</dbReference>
<comment type="pathway">
    <text evidence="1">Amino-acid biosynthesis; L-asparagine biosynthesis; L-asparagine from L-aspartate (L-Gln route): step 1/1.</text>
</comment>
<accession>A0ABR9EGP1</accession>
<dbReference type="InterPro" id="IPR051786">
    <property type="entry name" value="ASN_synthetase/amidase"/>
</dbReference>
<reference evidence="4 5" key="1">
    <citation type="submission" date="2015-03" db="EMBL/GenBank/DDBJ databases">
        <title>Genome sequence of Pseudoalteromonas aurantia.</title>
        <authorList>
            <person name="Xie B.-B."/>
            <person name="Rong J.-C."/>
            <person name="Qin Q.-L."/>
            <person name="Zhang Y.-Z."/>
        </authorList>
    </citation>
    <scope>NUCLEOTIDE SEQUENCE [LARGE SCALE GENOMIC DNA]</scope>
    <source>
        <strain evidence="4 5">208</strain>
    </source>
</reference>
<dbReference type="EMBL" id="AQGV01000015">
    <property type="protein sequence ID" value="MBE0370104.1"/>
    <property type="molecule type" value="Genomic_DNA"/>
</dbReference>
<organism evidence="4 5">
    <name type="scientific">Pseudoalteromonas aurantia 208</name>
    <dbReference type="NCBI Taxonomy" id="1314867"/>
    <lineage>
        <taxon>Bacteria</taxon>
        <taxon>Pseudomonadati</taxon>
        <taxon>Pseudomonadota</taxon>
        <taxon>Gammaproteobacteria</taxon>
        <taxon>Alteromonadales</taxon>
        <taxon>Pseudoalteromonadaceae</taxon>
        <taxon>Pseudoalteromonas</taxon>
    </lineage>
</organism>
<dbReference type="EC" id="6.3.5.4" evidence="2"/>
<sequence>MSQLSVKFNLEHAKATLSESFYDIDVTYNGDAHAVVQMKNECGHLLIWGDVAQQARDREIWHGVQQNQQPTVAGRSWLFINLLSRTIYAGADLYGLFPVFLYQDTDNIIVSSSRQALVEMLGRPIALNSNAMRCMLTFGQLFNEMSILENTHHISASSTFSLSLSSERLFKLKTATLSEAASRTTNFSDAVEAVVESVRSSINNCQNPMLSLSGGLDSRLILACCEALNMKLPALCYGNKHSADAKIAAELASICNIELFTSSDLAGNVTIENSKRIALAGQGEVPIHHAHALIDASLVAATKNHTLLTGTGAETYRAFYYDRGMPGFSAFGLKCLNRLTMPRVERYITEEYGKTARTAFELFPEYAEQLQAQVRELLQALNDNSYSAAQFADNFYLKVRAARMVVAGQQLLDEDYNRTHPFLSPEVVSAIGSLPASFKVSSAFHRKAICKLSPKLGAINWDKTSKPLNKGLTLFQRYPGLASRFGFGHFFGKSSIPMFEYQYNQDTANNLEAVLKYIGINEEKNIQSCYSEMEKSGTLAHALGLTAVWQHLLMN</sequence>
<comment type="catalytic activity">
    <reaction evidence="3">
        <text>L-aspartate + L-glutamine + ATP + H2O = L-asparagine + L-glutamate + AMP + diphosphate + H(+)</text>
        <dbReference type="Rhea" id="RHEA:12228"/>
        <dbReference type="ChEBI" id="CHEBI:15377"/>
        <dbReference type="ChEBI" id="CHEBI:15378"/>
        <dbReference type="ChEBI" id="CHEBI:29985"/>
        <dbReference type="ChEBI" id="CHEBI:29991"/>
        <dbReference type="ChEBI" id="CHEBI:30616"/>
        <dbReference type="ChEBI" id="CHEBI:33019"/>
        <dbReference type="ChEBI" id="CHEBI:58048"/>
        <dbReference type="ChEBI" id="CHEBI:58359"/>
        <dbReference type="ChEBI" id="CHEBI:456215"/>
        <dbReference type="EC" id="6.3.5.4"/>
    </reaction>
</comment>
<proteinExistence type="predicted"/>
<dbReference type="PANTHER" id="PTHR43284:SF1">
    <property type="entry name" value="ASPARAGINE SYNTHETASE"/>
    <property type="match status" value="1"/>
</dbReference>
<gene>
    <name evidence="4" type="ORF">PAUR_b0059</name>
</gene>
<dbReference type="InterPro" id="IPR014729">
    <property type="entry name" value="Rossmann-like_a/b/a_fold"/>
</dbReference>
<evidence type="ECO:0000256" key="3">
    <source>
        <dbReference type="ARBA" id="ARBA00048741"/>
    </source>
</evidence>